<dbReference type="InterPro" id="IPR011990">
    <property type="entry name" value="TPR-like_helical_dom_sf"/>
</dbReference>
<dbReference type="Gene3D" id="1.25.40.10">
    <property type="entry name" value="Tetratricopeptide repeat domain"/>
    <property type="match status" value="1"/>
</dbReference>
<dbReference type="OrthoDB" id="9788118at2"/>
<dbReference type="STRING" id="1325564.NSJP_3359"/>
<evidence type="ECO:0000256" key="2">
    <source>
        <dbReference type="SAM" id="SignalP"/>
    </source>
</evidence>
<dbReference type="SMART" id="SM00028">
    <property type="entry name" value="TPR"/>
    <property type="match status" value="2"/>
</dbReference>
<keyword evidence="2" id="KW-0732">Signal</keyword>
<dbReference type="EMBL" id="LT828648">
    <property type="protein sequence ID" value="SLM49526.1"/>
    <property type="molecule type" value="Genomic_DNA"/>
</dbReference>
<dbReference type="Pfam" id="PF13432">
    <property type="entry name" value="TPR_16"/>
    <property type="match status" value="1"/>
</dbReference>
<gene>
    <name evidence="3" type="ORF">NSJP_3359</name>
</gene>
<dbReference type="SUPFAM" id="SSF48452">
    <property type="entry name" value="TPR-like"/>
    <property type="match status" value="1"/>
</dbReference>
<dbReference type="RefSeq" id="WP_080887730.1">
    <property type="nucleotide sequence ID" value="NZ_LT828648.1"/>
</dbReference>
<feature type="signal peptide" evidence="2">
    <location>
        <begin position="1"/>
        <end position="19"/>
    </location>
</feature>
<sequence>MSLMPWLMTLILLAGCASAMPQIPATVLSAPAGTNAEINAQLERGNALFASRDWAGAEKVYREVVSFEPSMAEAHYNLAVALDHQGKQADARKHYVEAANLAPGNKVIWDSPVFHERTGGYGHNIERPSFQDPSHKGY</sequence>
<evidence type="ECO:0000313" key="3">
    <source>
        <dbReference type="EMBL" id="SLM49526.1"/>
    </source>
</evidence>
<name>A0A1W1I954_9BACT</name>
<reference evidence="3 4" key="1">
    <citation type="submission" date="2017-03" db="EMBL/GenBank/DDBJ databases">
        <authorList>
            <person name="Afonso C.L."/>
            <person name="Miller P.J."/>
            <person name="Scott M.A."/>
            <person name="Spackman E."/>
            <person name="Goraichik I."/>
            <person name="Dimitrov K.M."/>
            <person name="Suarez D.L."/>
            <person name="Swayne D.E."/>
        </authorList>
    </citation>
    <scope>NUCLEOTIDE SEQUENCE [LARGE SCALE GENOMIC DNA]</scope>
    <source>
        <strain evidence="3">Genome sequencing of Nitrospira japonica strain NJ11</strain>
    </source>
</reference>
<keyword evidence="1" id="KW-0802">TPR repeat</keyword>
<dbReference type="AlphaFoldDB" id="A0A1W1I954"/>
<dbReference type="KEGG" id="nja:NSJP_3359"/>
<evidence type="ECO:0000313" key="4">
    <source>
        <dbReference type="Proteomes" id="UP000192042"/>
    </source>
</evidence>
<organism evidence="3 4">
    <name type="scientific">Nitrospira japonica</name>
    <dbReference type="NCBI Taxonomy" id="1325564"/>
    <lineage>
        <taxon>Bacteria</taxon>
        <taxon>Pseudomonadati</taxon>
        <taxon>Nitrospirota</taxon>
        <taxon>Nitrospiria</taxon>
        <taxon>Nitrospirales</taxon>
        <taxon>Nitrospiraceae</taxon>
        <taxon>Nitrospira</taxon>
    </lineage>
</organism>
<proteinExistence type="predicted"/>
<dbReference type="InterPro" id="IPR019734">
    <property type="entry name" value="TPR_rpt"/>
</dbReference>
<dbReference type="PROSITE" id="PS50005">
    <property type="entry name" value="TPR"/>
    <property type="match status" value="1"/>
</dbReference>
<feature type="chain" id="PRO_5012574134" evidence="2">
    <location>
        <begin position="20"/>
        <end position="138"/>
    </location>
</feature>
<keyword evidence="4" id="KW-1185">Reference proteome</keyword>
<evidence type="ECO:0000256" key="1">
    <source>
        <dbReference type="PROSITE-ProRule" id="PRU00339"/>
    </source>
</evidence>
<dbReference type="Proteomes" id="UP000192042">
    <property type="component" value="Chromosome I"/>
</dbReference>
<feature type="repeat" description="TPR" evidence="1">
    <location>
        <begin position="72"/>
        <end position="105"/>
    </location>
</feature>
<protein>
    <submittedName>
        <fullName evidence="3">Uncharacterized protein</fullName>
    </submittedName>
</protein>
<accession>A0A1W1I954</accession>